<evidence type="ECO:0000313" key="4">
    <source>
        <dbReference type="Proteomes" id="UP000614714"/>
    </source>
</evidence>
<dbReference type="Proteomes" id="UP000614714">
    <property type="component" value="Unassembled WGS sequence"/>
</dbReference>
<dbReference type="InterPro" id="IPR039448">
    <property type="entry name" value="Beta_helix"/>
</dbReference>
<sequence>MKKQFLALICAGPLLAALLLPTFAKATVEKPFVVAANTEAGASKGAAVESGAPATAAPQRVEVPFKPQLSYGDQVLAEDTVWRGEVLVQGAVTVASQATLTVEPGTVVRFKKSEGQTPTLVVQGRIVATGTKDDPIRFTSSFAASAAGDWLGITLLGSEKKNVMENCRIDGAQTGLEALFSNLTLKGVRVERCAVGMRFQDALVQMETGGASDCDAGLVFANSEATLRSLNLIGNRVGISGQKSSLYLQDGSLAMNRSALSCDSCRVKFAGGAVLDNGRGVTLLESEGSISGMKLARNSDYGISLTGSRVRVEGNLITGNGTQGMLVFDGAGVAWGNIISGNSGHDIYNAGTEEFRAPNNFWGESGPRIYDNGGRGKVGVVPQLKAAPNGN</sequence>
<proteinExistence type="predicted"/>
<dbReference type="InterPro" id="IPR012334">
    <property type="entry name" value="Pectin_lyas_fold"/>
</dbReference>
<dbReference type="InterPro" id="IPR011050">
    <property type="entry name" value="Pectin_lyase_fold/virulence"/>
</dbReference>
<dbReference type="Pfam" id="PF13229">
    <property type="entry name" value="Beta_helix"/>
    <property type="match status" value="1"/>
</dbReference>
<dbReference type="Gene3D" id="2.160.20.10">
    <property type="entry name" value="Single-stranded right-handed beta-helix, Pectin lyase-like"/>
    <property type="match status" value="1"/>
</dbReference>
<evidence type="ECO:0000259" key="2">
    <source>
        <dbReference type="Pfam" id="PF13229"/>
    </source>
</evidence>
<comment type="caution">
    <text evidence="3">The sequence shown here is derived from an EMBL/GenBank/DDBJ whole genome shotgun (WGS) entry which is preliminary data.</text>
</comment>
<feature type="signal peptide" evidence="1">
    <location>
        <begin position="1"/>
        <end position="26"/>
    </location>
</feature>
<name>A0ABS0YH76_9BACT</name>
<dbReference type="PANTHER" id="PTHR41339">
    <property type="entry name" value="LIPL48"/>
    <property type="match status" value="1"/>
</dbReference>
<evidence type="ECO:0000256" key="1">
    <source>
        <dbReference type="SAM" id="SignalP"/>
    </source>
</evidence>
<accession>A0ABS0YH76</accession>
<keyword evidence="1" id="KW-0732">Signal</keyword>
<reference evidence="3 4" key="1">
    <citation type="submission" date="2020-12" db="EMBL/GenBank/DDBJ databases">
        <title>Geomonas sp. Red421, isolated from paddy soil.</title>
        <authorList>
            <person name="Xu Z."/>
            <person name="Zhang Z."/>
            <person name="Masuda Y."/>
            <person name="Itoh H."/>
            <person name="Senoo K."/>
        </authorList>
    </citation>
    <scope>NUCLEOTIDE SEQUENCE [LARGE SCALE GENOMIC DNA]</scope>
    <source>
        <strain evidence="3 4">Red421</strain>
    </source>
</reference>
<gene>
    <name evidence="3" type="ORF">JFN91_14815</name>
</gene>
<dbReference type="SUPFAM" id="SSF51126">
    <property type="entry name" value="Pectin lyase-like"/>
    <property type="match status" value="1"/>
</dbReference>
<dbReference type="RefSeq" id="WP_199389965.1">
    <property type="nucleotide sequence ID" value="NZ_JAEMHL010000008.1"/>
</dbReference>
<organism evidence="3 4">
    <name type="scientific">Geomonas anaerohicana</name>
    <dbReference type="NCBI Taxonomy" id="2798583"/>
    <lineage>
        <taxon>Bacteria</taxon>
        <taxon>Pseudomonadati</taxon>
        <taxon>Thermodesulfobacteriota</taxon>
        <taxon>Desulfuromonadia</taxon>
        <taxon>Geobacterales</taxon>
        <taxon>Geobacteraceae</taxon>
        <taxon>Geomonas</taxon>
    </lineage>
</organism>
<dbReference type="EMBL" id="JAEMHL010000008">
    <property type="protein sequence ID" value="MBJ6751484.1"/>
    <property type="molecule type" value="Genomic_DNA"/>
</dbReference>
<feature type="domain" description="Right handed beta helix" evidence="2">
    <location>
        <begin position="217"/>
        <end position="353"/>
    </location>
</feature>
<feature type="chain" id="PRO_5046075980" evidence="1">
    <location>
        <begin position="27"/>
        <end position="391"/>
    </location>
</feature>
<keyword evidence="4" id="KW-1185">Reference proteome</keyword>
<dbReference type="PANTHER" id="PTHR41339:SF1">
    <property type="entry name" value="SECRETED PROTEIN"/>
    <property type="match status" value="1"/>
</dbReference>
<protein>
    <submittedName>
        <fullName evidence="3">Right-handed parallel beta-helix repeat-containing protein</fullName>
    </submittedName>
</protein>
<evidence type="ECO:0000313" key="3">
    <source>
        <dbReference type="EMBL" id="MBJ6751484.1"/>
    </source>
</evidence>